<evidence type="ECO:0000313" key="4">
    <source>
        <dbReference type="Proteomes" id="UP000095492"/>
    </source>
</evidence>
<dbReference type="Proteomes" id="UP000431304">
    <property type="component" value="Unassembled WGS sequence"/>
</dbReference>
<dbReference type="EMBL" id="CYYA01000001">
    <property type="protein sequence ID" value="CUM69405.1"/>
    <property type="molecule type" value="Genomic_DNA"/>
</dbReference>
<evidence type="ECO:0000313" key="2">
    <source>
        <dbReference type="EMBL" id="CUM69405.1"/>
    </source>
</evidence>
<evidence type="ECO:0000313" key="3">
    <source>
        <dbReference type="EMBL" id="MSD17376.1"/>
    </source>
</evidence>
<dbReference type="STRING" id="39490.ERS852448_00024"/>
<evidence type="ECO:0000313" key="5">
    <source>
        <dbReference type="Proteomes" id="UP000431304"/>
    </source>
</evidence>
<feature type="domain" description="Large polyvalent protein-associated" evidence="1">
    <location>
        <begin position="197"/>
        <end position="268"/>
    </location>
</feature>
<gene>
    <name evidence="2" type="ORF">ERS852448_00024</name>
    <name evidence="3" type="ORF">GKE72_15210</name>
</gene>
<reference evidence="3 5" key="2">
    <citation type="journal article" date="2019" name="Nat. Med.">
        <title>A library of human gut bacterial isolates paired with longitudinal multiomics data enables mechanistic microbiome research.</title>
        <authorList>
            <person name="Poyet M."/>
            <person name="Groussin M."/>
            <person name="Gibbons S.M."/>
            <person name="Avila-Pacheco J."/>
            <person name="Jiang X."/>
            <person name="Kearney S.M."/>
            <person name="Perrotta A.R."/>
            <person name="Berdy B."/>
            <person name="Zhao S."/>
            <person name="Lieberman T.D."/>
            <person name="Swanson P.K."/>
            <person name="Smith M."/>
            <person name="Roesemann S."/>
            <person name="Alexander J.E."/>
            <person name="Rich S.A."/>
            <person name="Livny J."/>
            <person name="Vlamakis H."/>
            <person name="Clish C."/>
            <person name="Bullock K."/>
            <person name="Deik A."/>
            <person name="Scott J."/>
            <person name="Pierce K.A."/>
            <person name="Xavier R.J."/>
            <person name="Alm E.J."/>
        </authorList>
    </citation>
    <scope>NUCLEOTIDE SEQUENCE [LARGE SCALE GENOMIC DNA]</scope>
    <source>
        <strain evidence="3 5">BIOML-A3</strain>
    </source>
</reference>
<proteinExistence type="predicted"/>
<protein>
    <recommendedName>
        <fullName evidence="1">Large polyvalent protein-associated domain-containing protein</fullName>
    </recommendedName>
</protein>
<dbReference type="InterPro" id="IPR040568">
    <property type="entry name" value="LPD16"/>
</dbReference>
<reference evidence="2 4" key="1">
    <citation type="submission" date="2015-09" db="EMBL/GenBank/DDBJ databases">
        <authorList>
            <consortium name="Pathogen Informatics"/>
        </authorList>
    </citation>
    <scope>NUCLEOTIDE SEQUENCE [LARGE SCALE GENOMIC DNA]</scope>
    <source>
        <strain evidence="2 4">2789STDY5608891</strain>
    </source>
</reference>
<dbReference type="Proteomes" id="UP000095492">
    <property type="component" value="Unassembled WGS sequence"/>
</dbReference>
<name>A0A173QUX7_EUBRA</name>
<dbReference type="GeneID" id="97390622"/>
<dbReference type="AlphaFoldDB" id="A0A173QUX7"/>
<organism evidence="2 4">
    <name type="scientific">Eubacterium ramulus</name>
    <dbReference type="NCBI Taxonomy" id="39490"/>
    <lineage>
        <taxon>Bacteria</taxon>
        <taxon>Bacillati</taxon>
        <taxon>Bacillota</taxon>
        <taxon>Clostridia</taxon>
        <taxon>Eubacteriales</taxon>
        <taxon>Eubacteriaceae</taxon>
        <taxon>Eubacterium</taxon>
    </lineage>
</organism>
<accession>A0A173QUX7</accession>
<dbReference type="RefSeq" id="WP_055288781.1">
    <property type="nucleotide sequence ID" value="NZ_CBCTYR010000003.1"/>
</dbReference>
<sequence length="276" mass="32667">MEQNKIVTYYVIKDLATWTTRGCKQSVCERYEHAEEAMQQFRDYAQWQTVIEDKRIRATLGIRIKGLDFDVVYRIGGKNALSLEFHLSSSVNENQNFLVALQNICQQLPVSHVRIHRQMTEEEKKEWTRERFTKWVLLNNVHGIIQDLEKKFEPLYEQQKLERFLPTRQQQDVVEHMPLGAWDNPYFEALPPEHFALFVPSQSLYVCMQTSEMEFDYTLYDSQEHILDGGRLTGNGAWTIWDAMNDLFEELEVDWKDIIVLDHDKVKDWIESGGEK</sequence>
<dbReference type="Pfam" id="PF18830">
    <property type="entry name" value="LPD16"/>
    <property type="match status" value="1"/>
</dbReference>
<dbReference type="OrthoDB" id="9867741at2"/>
<evidence type="ECO:0000259" key="1">
    <source>
        <dbReference type="Pfam" id="PF18830"/>
    </source>
</evidence>
<dbReference type="EMBL" id="WKRA01000041">
    <property type="protein sequence ID" value="MSD17376.1"/>
    <property type="molecule type" value="Genomic_DNA"/>
</dbReference>